<evidence type="ECO:0000313" key="4">
    <source>
        <dbReference type="EMBL" id="MED6118459.1"/>
    </source>
</evidence>
<sequence length="152" mass="17342">MASSDDEAEFQPLSVSNYHFEDDRDAPVSFSVLPIQWSGSESPQGKKRELFLHGLADNGLQKVMMPVKAWRFELSSVKPEISVLSSKDRRWIKLEKPRKSYEDIVRSILVAVYFMSFAKKNLDATAKAAWDSLSKNKEFRHVSSVLDCFVLP</sequence>
<dbReference type="Pfam" id="PF12047">
    <property type="entry name" value="DNMT1-RFD"/>
    <property type="match status" value="1"/>
</dbReference>
<gene>
    <name evidence="4" type="ORF">PIB30_118214</name>
</gene>
<organism evidence="4 5">
    <name type="scientific">Stylosanthes scabra</name>
    <dbReference type="NCBI Taxonomy" id="79078"/>
    <lineage>
        <taxon>Eukaryota</taxon>
        <taxon>Viridiplantae</taxon>
        <taxon>Streptophyta</taxon>
        <taxon>Embryophyta</taxon>
        <taxon>Tracheophyta</taxon>
        <taxon>Spermatophyta</taxon>
        <taxon>Magnoliopsida</taxon>
        <taxon>eudicotyledons</taxon>
        <taxon>Gunneridae</taxon>
        <taxon>Pentapetalae</taxon>
        <taxon>rosids</taxon>
        <taxon>fabids</taxon>
        <taxon>Fabales</taxon>
        <taxon>Fabaceae</taxon>
        <taxon>Papilionoideae</taxon>
        <taxon>50 kb inversion clade</taxon>
        <taxon>dalbergioids sensu lato</taxon>
        <taxon>Dalbergieae</taxon>
        <taxon>Pterocarpus clade</taxon>
        <taxon>Stylosanthes</taxon>
    </lineage>
</organism>
<reference evidence="4 5" key="1">
    <citation type="journal article" date="2023" name="Plants (Basel)">
        <title>Bridging the Gap: Combining Genomics and Transcriptomics Approaches to Understand Stylosanthes scabra, an Orphan Legume from the Brazilian Caatinga.</title>
        <authorList>
            <person name="Ferreira-Neto J.R.C."/>
            <person name="da Silva M.D."/>
            <person name="Binneck E."/>
            <person name="de Melo N.F."/>
            <person name="da Silva R.H."/>
            <person name="de Melo A.L.T.M."/>
            <person name="Pandolfi V."/>
            <person name="Bustamante F.O."/>
            <person name="Brasileiro-Vidal A.C."/>
            <person name="Benko-Iseppon A.M."/>
        </authorList>
    </citation>
    <scope>NUCLEOTIDE SEQUENCE [LARGE SCALE GENOMIC DNA]</scope>
    <source>
        <tissue evidence="4">Leaves</tissue>
    </source>
</reference>
<evidence type="ECO:0000256" key="2">
    <source>
        <dbReference type="ARBA" id="ARBA00023242"/>
    </source>
</evidence>
<dbReference type="InterPro" id="IPR022702">
    <property type="entry name" value="Cytosine_MeTrfase1_RFD"/>
</dbReference>
<keyword evidence="5" id="KW-1185">Reference proteome</keyword>
<comment type="subcellular location">
    <subcellularLocation>
        <location evidence="1">Nucleus</location>
    </subcellularLocation>
</comment>
<proteinExistence type="predicted"/>
<dbReference type="Proteomes" id="UP001341840">
    <property type="component" value="Unassembled WGS sequence"/>
</dbReference>
<evidence type="ECO:0000313" key="5">
    <source>
        <dbReference type="Proteomes" id="UP001341840"/>
    </source>
</evidence>
<name>A0ABU6R5E1_9FABA</name>
<evidence type="ECO:0000256" key="1">
    <source>
        <dbReference type="ARBA" id="ARBA00004123"/>
    </source>
</evidence>
<comment type="caution">
    <text evidence="4">The sequence shown here is derived from an EMBL/GenBank/DDBJ whole genome shotgun (WGS) entry which is preliminary data.</text>
</comment>
<dbReference type="PANTHER" id="PTHR46235:SF3">
    <property type="entry name" value="PHD FINGER-CONTAINING PROTEIN DDB_G0268158"/>
    <property type="match status" value="1"/>
</dbReference>
<feature type="domain" description="RFTS" evidence="3">
    <location>
        <begin position="15"/>
        <end position="115"/>
    </location>
</feature>
<dbReference type="EMBL" id="JASCZI010030213">
    <property type="protein sequence ID" value="MED6118459.1"/>
    <property type="molecule type" value="Genomic_DNA"/>
</dbReference>
<dbReference type="PANTHER" id="PTHR46235">
    <property type="entry name" value="PHD FINGER-CONTAINING PROTEIN DDB_G0268158"/>
    <property type="match status" value="1"/>
</dbReference>
<protein>
    <recommendedName>
        <fullName evidence="3">RFTS domain-containing protein</fullName>
    </recommendedName>
</protein>
<keyword evidence="2" id="KW-0539">Nucleus</keyword>
<accession>A0ABU6R5E1</accession>
<evidence type="ECO:0000259" key="3">
    <source>
        <dbReference type="Pfam" id="PF12047"/>
    </source>
</evidence>